<feature type="active site" description="Proton donor" evidence="4">
    <location>
        <position position="250"/>
    </location>
</feature>
<dbReference type="GO" id="GO:0016985">
    <property type="term" value="F:mannan endo-1,4-beta-mannosidase activity"/>
    <property type="evidence" value="ECO:0007669"/>
    <property type="project" value="InterPro"/>
</dbReference>
<feature type="active site" description="Nucleophile" evidence="4">
    <location>
        <position position="356"/>
    </location>
</feature>
<accession>A0A0S4R0B1</accession>
<dbReference type="GO" id="GO:0006080">
    <property type="term" value="P:substituted mannan metabolic process"/>
    <property type="evidence" value="ECO:0007669"/>
    <property type="project" value="InterPro"/>
</dbReference>
<dbReference type="PANTHER" id="PTHR40079:SF4">
    <property type="entry name" value="GH26 DOMAIN-CONTAINING PROTEIN-RELATED"/>
    <property type="match status" value="1"/>
</dbReference>
<reference evidence="9" key="1">
    <citation type="submission" date="2015-11" db="EMBL/GenBank/DDBJ databases">
        <authorList>
            <person name="Varghese N."/>
        </authorList>
    </citation>
    <scope>NUCLEOTIDE SEQUENCE [LARGE SCALE GENOMIC DNA]</scope>
    <source>
        <strain evidence="9">DSM 45899</strain>
    </source>
</reference>
<proteinExistence type="inferred from homology"/>
<dbReference type="Proteomes" id="UP000198802">
    <property type="component" value="Unassembled WGS sequence"/>
</dbReference>
<evidence type="ECO:0000313" key="8">
    <source>
        <dbReference type="EMBL" id="CUU60170.1"/>
    </source>
</evidence>
<keyword evidence="6" id="KW-0812">Transmembrane</keyword>
<dbReference type="InterPro" id="IPR022790">
    <property type="entry name" value="GH26_dom"/>
</dbReference>
<dbReference type="EMBL" id="FAOZ01000036">
    <property type="protein sequence ID" value="CUU60170.1"/>
    <property type="molecule type" value="Genomic_DNA"/>
</dbReference>
<evidence type="ECO:0000256" key="1">
    <source>
        <dbReference type="ARBA" id="ARBA00007754"/>
    </source>
</evidence>
<dbReference type="PANTHER" id="PTHR40079">
    <property type="entry name" value="MANNAN ENDO-1,4-BETA-MANNOSIDASE E-RELATED"/>
    <property type="match status" value="1"/>
</dbReference>
<gene>
    <name evidence="8" type="ORF">Ga0074812_13632</name>
</gene>
<organism evidence="8 9">
    <name type="scientific">Parafrankia irregularis</name>
    <dbReference type="NCBI Taxonomy" id="795642"/>
    <lineage>
        <taxon>Bacteria</taxon>
        <taxon>Bacillati</taxon>
        <taxon>Actinomycetota</taxon>
        <taxon>Actinomycetes</taxon>
        <taxon>Frankiales</taxon>
        <taxon>Frankiaceae</taxon>
        <taxon>Parafrankia</taxon>
    </lineage>
</organism>
<evidence type="ECO:0000256" key="3">
    <source>
        <dbReference type="ARBA" id="ARBA00023295"/>
    </source>
</evidence>
<feature type="region of interest" description="Disordered" evidence="5">
    <location>
        <begin position="1"/>
        <end position="22"/>
    </location>
</feature>
<dbReference type="AlphaFoldDB" id="A0A0S4R0B1"/>
<protein>
    <submittedName>
        <fullName evidence="8">Glycosyl hydrolase family 26</fullName>
    </submittedName>
</protein>
<feature type="transmembrane region" description="Helical" evidence="6">
    <location>
        <begin position="29"/>
        <end position="50"/>
    </location>
</feature>
<evidence type="ECO:0000256" key="6">
    <source>
        <dbReference type="SAM" id="Phobius"/>
    </source>
</evidence>
<name>A0A0S4R0B1_9ACTN</name>
<keyword evidence="6" id="KW-1133">Transmembrane helix</keyword>
<evidence type="ECO:0000256" key="2">
    <source>
        <dbReference type="ARBA" id="ARBA00022801"/>
    </source>
</evidence>
<keyword evidence="2 4" id="KW-0378">Hydrolase</keyword>
<dbReference type="PROSITE" id="PS51764">
    <property type="entry name" value="GH26"/>
    <property type="match status" value="1"/>
</dbReference>
<sequence length="430" mass="45821">MRHRAEGQPSPRRKPSGLRRRWRGPVRNPAWIASLSIMAFVAVAVGWTLAPERDSDSSAVVEASAIDPKDLREARPDVNTGDGQDTSPSPSPSPSLSPSPVATTAAAATTPPAATAPPTTPARTALGAAGSNTPSGGGGGRVPGGMSGVYANNLTTVRDWEALRGSAVNVVLTFADRGSWETITHPWVGGSTEKFAGFAGTWVISQPFFPTGQGSISACASGAYNSHWAEFGRWLVSKGRPATIVRLAWEFNGTWFEWSVRGNPSAWASCYRQVVSAVRSTDPQARFDWAMNAHSSSPWDAYPGDDYVDIIGIDSYDQWPASTTAEIFDKQCNQAVGLCAAIAFARAHGKQFSVPEWGLVASSGTEAGRSGQAGGDNPVYIQQMYETFRANADVLAYETYFKDSRAGNVHSSLINPNENPKSSAVYASLW</sequence>
<dbReference type="InterPro" id="IPR000805">
    <property type="entry name" value="Glyco_hydro_26"/>
</dbReference>
<evidence type="ECO:0000313" key="9">
    <source>
        <dbReference type="Proteomes" id="UP000198802"/>
    </source>
</evidence>
<feature type="compositionally biased region" description="Basic residues" evidence="5">
    <location>
        <begin position="11"/>
        <end position="22"/>
    </location>
</feature>
<dbReference type="Gene3D" id="3.20.20.80">
    <property type="entry name" value="Glycosidases"/>
    <property type="match status" value="1"/>
</dbReference>
<evidence type="ECO:0000256" key="4">
    <source>
        <dbReference type="PROSITE-ProRule" id="PRU01100"/>
    </source>
</evidence>
<feature type="compositionally biased region" description="Low complexity" evidence="5">
    <location>
        <begin position="121"/>
        <end position="134"/>
    </location>
</feature>
<feature type="region of interest" description="Disordered" evidence="5">
    <location>
        <begin position="52"/>
        <end position="144"/>
    </location>
</feature>
<feature type="domain" description="GH26" evidence="7">
    <location>
        <begin position="87"/>
        <end position="430"/>
    </location>
</feature>
<feature type="compositionally biased region" description="Basic and acidic residues" evidence="5">
    <location>
        <begin position="67"/>
        <end position="76"/>
    </location>
</feature>
<evidence type="ECO:0000259" key="7">
    <source>
        <dbReference type="PROSITE" id="PS51764"/>
    </source>
</evidence>
<keyword evidence="3 4" id="KW-0326">Glycosidase</keyword>
<comment type="similarity">
    <text evidence="1 4">Belongs to the glycosyl hydrolase 26 family.</text>
</comment>
<keyword evidence="6" id="KW-0472">Membrane</keyword>
<dbReference type="SUPFAM" id="SSF51445">
    <property type="entry name" value="(Trans)glycosidases"/>
    <property type="match status" value="1"/>
</dbReference>
<feature type="compositionally biased region" description="Gly residues" evidence="5">
    <location>
        <begin position="135"/>
        <end position="144"/>
    </location>
</feature>
<feature type="compositionally biased region" description="Low complexity" evidence="5">
    <location>
        <begin position="98"/>
        <end position="113"/>
    </location>
</feature>
<evidence type="ECO:0000256" key="5">
    <source>
        <dbReference type="SAM" id="MobiDB-lite"/>
    </source>
</evidence>
<dbReference type="InterPro" id="IPR017853">
    <property type="entry name" value="GH"/>
</dbReference>
<keyword evidence="9" id="KW-1185">Reference proteome</keyword>
<dbReference type="Pfam" id="PF02156">
    <property type="entry name" value="Glyco_hydro_26"/>
    <property type="match status" value="1"/>
</dbReference>